<evidence type="ECO:0000259" key="1">
    <source>
        <dbReference type="Pfam" id="PF19647"/>
    </source>
</evidence>
<dbReference type="AlphaFoldDB" id="A0A3B0UBJ8"/>
<name>A0A3B0UBJ8_9ZZZZ</name>
<dbReference type="Pfam" id="PF19647">
    <property type="entry name" value="Septknot"/>
    <property type="match status" value="1"/>
</dbReference>
<protein>
    <recommendedName>
        <fullName evidence="1">7(1) septoil knot domain-containing protein</fullName>
    </recommendedName>
</protein>
<accession>A0A3B0UBJ8</accession>
<reference evidence="2" key="1">
    <citation type="submission" date="2018-06" db="EMBL/GenBank/DDBJ databases">
        <authorList>
            <person name="Zhirakovskaya E."/>
        </authorList>
    </citation>
    <scope>NUCLEOTIDE SEQUENCE</scope>
</reference>
<gene>
    <name evidence="2" type="ORF">MNBD_BACTEROID06-402</name>
</gene>
<evidence type="ECO:0000313" key="2">
    <source>
        <dbReference type="EMBL" id="VAW27828.1"/>
    </source>
</evidence>
<sequence length="110" mass="12515">MKKSIFIIGLLLIGFNSSAQNQPYCRLQGSVFATPTKQGADFWVYEEESEAFADMLIFEEENKLYADQPGIWFFVDNIGLADFAIYFTKDKSEADFVVYFTDSITFAGCQ</sequence>
<proteinExistence type="predicted"/>
<organism evidence="2">
    <name type="scientific">hydrothermal vent metagenome</name>
    <dbReference type="NCBI Taxonomy" id="652676"/>
    <lineage>
        <taxon>unclassified sequences</taxon>
        <taxon>metagenomes</taxon>
        <taxon>ecological metagenomes</taxon>
    </lineage>
</organism>
<feature type="domain" description="7(1) septoil knot" evidence="1">
    <location>
        <begin position="31"/>
        <end position="110"/>
    </location>
</feature>
<dbReference type="InterPro" id="IPR046148">
    <property type="entry name" value="Septknot"/>
</dbReference>
<dbReference type="EMBL" id="UOES01000310">
    <property type="protein sequence ID" value="VAW27828.1"/>
    <property type="molecule type" value="Genomic_DNA"/>
</dbReference>